<proteinExistence type="predicted"/>
<evidence type="ECO:0000256" key="1">
    <source>
        <dbReference type="SAM" id="Phobius"/>
    </source>
</evidence>
<name>A0ABY6HUM9_9ARCH</name>
<keyword evidence="1" id="KW-0472">Membrane</keyword>
<organism evidence="2 3">
    <name type="scientific">Candidatus Lokiarchaeum ossiferum</name>
    <dbReference type="NCBI Taxonomy" id="2951803"/>
    <lineage>
        <taxon>Archaea</taxon>
        <taxon>Promethearchaeati</taxon>
        <taxon>Promethearchaeota</taxon>
        <taxon>Promethearchaeia</taxon>
        <taxon>Promethearchaeales</taxon>
        <taxon>Promethearchaeaceae</taxon>
        <taxon>Candidatus Lokiarchaeum</taxon>
    </lineage>
</organism>
<evidence type="ECO:0000313" key="3">
    <source>
        <dbReference type="Proteomes" id="UP001208689"/>
    </source>
</evidence>
<sequence>MIFAIEFTDTTLIRLLFVFWLPAYIAHLIGFMIANHDDIFFDWKRFALGDIAGWGIICGITVLFVSFLDSPRWVLYLVYGIHTLILSTIFTDASLYQETISAANIGKIFMETIVESILIPWAAGVGVGVISVLIFGLN</sequence>
<reference evidence="2" key="1">
    <citation type="submission" date="2022-09" db="EMBL/GenBank/DDBJ databases">
        <title>Actin cytoskeleton and complex cell architecture in an #Asgard archaeon.</title>
        <authorList>
            <person name="Ponce Toledo R.I."/>
            <person name="Schleper C."/>
            <person name="Rodrigues Oliveira T."/>
            <person name="Wollweber F."/>
            <person name="Xu J."/>
            <person name="Rittmann S."/>
            <person name="Klingl A."/>
            <person name="Pilhofer M."/>
        </authorList>
    </citation>
    <scope>NUCLEOTIDE SEQUENCE</scope>
    <source>
        <strain evidence="2">B-35</strain>
    </source>
</reference>
<keyword evidence="3" id="KW-1185">Reference proteome</keyword>
<dbReference type="Proteomes" id="UP001208689">
    <property type="component" value="Chromosome"/>
</dbReference>
<gene>
    <name evidence="2" type="ORF">NEF87_003516</name>
</gene>
<keyword evidence="1" id="KW-1133">Transmembrane helix</keyword>
<evidence type="ECO:0000313" key="2">
    <source>
        <dbReference type="EMBL" id="UYP47231.1"/>
    </source>
</evidence>
<accession>A0ABY6HUM9</accession>
<protein>
    <submittedName>
        <fullName evidence="2">Uncharacterized protein</fullName>
    </submittedName>
</protein>
<feature type="transmembrane region" description="Helical" evidence="1">
    <location>
        <begin position="46"/>
        <end position="67"/>
    </location>
</feature>
<feature type="transmembrane region" description="Helical" evidence="1">
    <location>
        <begin position="117"/>
        <end position="137"/>
    </location>
</feature>
<keyword evidence="1" id="KW-0812">Transmembrane</keyword>
<feature type="transmembrane region" description="Helical" evidence="1">
    <location>
        <begin position="12"/>
        <end position="34"/>
    </location>
</feature>
<feature type="transmembrane region" description="Helical" evidence="1">
    <location>
        <begin position="73"/>
        <end position="96"/>
    </location>
</feature>
<dbReference type="EMBL" id="CP104013">
    <property type="protein sequence ID" value="UYP47231.1"/>
    <property type="molecule type" value="Genomic_DNA"/>
</dbReference>